<dbReference type="EMBL" id="LR778114">
    <property type="protein sequence ID" value="CAB1128853.1"/>
    <property type="molecule type" value="Genomic_DNA"/>
</dbReference>
<sequence>MLTTRTAWCFVSGRVLATLHDAGRRCLRDYPEAVDLQRGVRRLMPITAAPSPGEDGYFLLPVYELKCIFAAFVRFFNSLGEVPDSQAGAISDLLAALRVVAGLLDELQAEPARRIHFPDA</sequence>
<reference evidence="1 2" key="1">
    <citation type="submission" date="2020-02" db="EMBL/GenBank/DDBJ databases">
        <authorList>
            <person name="Hogendoorn C."/>
        </authorList>
    </citation>
    <scope>NUCLEOTIDE SEQUENCE [LARGE SCALE GENOMIC DNA]</scope>
    <source>
        <strain evidence="1">R501</strain>
    </source>
</reference>
<accession>A0A6F8ZGQ8</accession>
<dbReference type="Proteomes" id="UP000503399">
    <property type="component" value="Chromosome"/>
</dbReference>
<dbReference type="KEGG" id="hfv:R50_1347"/>
<evidence type="ECO:0000313" key="1">
    <source>
        <dbReference type="EMBL" id="CAB1128853.1"/>
    </source>
</evidence>
<organism evidence="1 2">
    <name type="scientific">Candidatus Hydrogenisulfobacillus filiaventi</name>
    <dbReference type="NCBI Taxonomy" id="2707344"/>
    <lineage>
        <taxon>Bacteria</taxon>
        <taxon>Bacillati</taxon>
        <taxon>Bacillota</taxon>
        <taxon>Clostridia</taxon>
        <taxon>Eubacteriales</taxon>
        <taxon>Clostridiales Family XVII. Incertae Sedis</taxon>
        <taxon>Candidatus Hydrogenisulfobacillus</taxon>
    </lineage>
</organism>
<proteinExistence type="predicted"/>
<gene>
    <name evidence="1" type="ORF">R50_1347</name>
</gene>
<evidence type="ECO:0000313" key="2">
    <source>
        <dbReference type="Proteomes" id="UP000503399"/>
    </source>
</evidence>
<dbReference type="AlphaFoldDB" id="A0A6F8ZGQ8"/>
<keyword evidence="2" id="KW-1185">Reference proteome</keyword>
<protein>
    <submittedName>
        <fullName evidence="1">Uncharacterized protein</fullName>
    </submittedName>
</protein>
<name>A0A6F8ZGQ8_9FIRM</name>